<dbReference type="AlphaFoldDB" id="A0A2P5FBJ0"/>
<accession>A0A2P5FBJ0</accession>
<reference evidence="2" key="1">
    <citation type="submission" date="2016-06" db="EMBL/GenBank/DDBJ databases">
        <title>Parallel loss of symbiosis genes in relatives of nitrogen-fixing non-legume Parasponia.</title>
        <authorList>
            <person name="Van Velzen R."/>
            <person name="Holmer R."/>
            <person name="Bu F."/>
            <person name="Rutten L."/>
            <person name="Van Zeijl A."/>
            <person name="Liu W."/>
            <person name="Santuari L."/>
            <person name="Cao Q."/>
            <person name="Sharma T."/>
            <person name="Shen D."/>
            <person name="Roswanjaya Y."/>
            <person name="Wardhani T."/>
            <person name="Kalhor M.S."/>
            <person name="Jansen J."/>
            <person name="Van den Hoogen J."/>
            <person name="Gungor B."/>
            <person name="Hartog M."/>
            <person name="Hontelez J."/>
            <person name="Verver J."/>
            <person name="Yang W.-C."/>
            <person name="Schijlen E."/>
            <person name="Repin R."/>
            <person name="Schilthuizen M."/>
            <person name="Schranz E."/>
            <person name="Heidstra R."/>
            <person name="Miyata K."/>
            <person name="Fedorova E."/>
            <person name="Kohlen W."/>
            <person name="Bisseling T."/>
            <person name="Smit S."/>
            <person name="Geurts R."/>
        </authorList>
    </citation>
    <scope>NUCLEOTIDE SEQUENCE [LARGE SCALE GENOMIC DNA]</scope>
    <source>
        <strain evidence="2">cv. RG33-2</strain>
    </source>
</reference>
<proteinExistence type="predicted"/>
<protein>
    <submittedName>
        <fullName evidence="1">Uncharacterized protein</fullName>
    </submittedName>
</protein>
<sequence length="113" mass="13193">MEPSLLQMHHCMTQTLRIKTPYPQGWHHHHQQITLLWLPGITRMAYQIKKLFYLPNFDEVPQLIQDNKNKYDRWFKYNIDGATVAEIEGRDADPSTDNICGLEAGVNNNDDVV</sequence>
<gene>
    <name evidence="1" type="ORF">TorRG33x02_090390</name>
</gene>
<dbReference type="InParanoid" id="A0A2P5FBJ0"/>
<keyword evidence="2" id="KW-1185">Reference proteome</keyword>
<dbReference type="EMBL" id="JXTC01000046">
    <property type="protein sequence ID" value="PON95147.1"/>
    <property type="molecule type" value="Genomic_DNA"/>
</dbReference>
<name>A0A2P5FBJ0_TREOI</name>
<evidence type="ECO:0000313" key="2">
    <source>
        <dbReference type="Proteomes" id="UP000237000"/>
    </source>
</evidence>
<dbReference type="Proteomes" id="UP000237000">
    <property type="component" value="Unassembled WGS sequence"/>
</dbReference>
<evidence type="ECO:0000313" key="1">
    <source>
        <dbReference type="EMBL" id="PON95147.1"/>
    </source>
</evidence>
<organism evidence="1 2">
    <name type="scientific">Trema orientale</name>
    <name type="common">Charcoal tree</name>
    <name type="synonym">Celtis orientalis</name>
    <dbReference type="NCBI Taxonomy" id="63057"/>
    <lineage>
        <taxon>Eukaryota</taxon>
        <taxon>Viridiplantae</taxon>
        <taxon>Streptophyta</taxon>
        <taxon>Embryophyta</taxon>
        <taxon>Tracheophyta</taxon>
        <taxon>Spermatophyta</taxon>
        <taxon>Magnoliopsida</taxon>
        <taxon>eudicotyledons</taxon>
        <taxon>Gunneridae</taxon>
        <taxon>Pentapetalae</taxon>
        <taxon>rosids</taxon>
        <taxon>fabids</taxon>
        <taxon>Rosales</taxon>
        <taxon>Cannabaceae</taxon>
        <taxon>Trema</taxon>
    </lineage>
</organism>
<comment type="caution">
    <text evidence="1">The sequence shown here is derived from an EMBL/GenBank/DDBJ whole genome shotgun (WGS) entry which is preliminary data.</text>
</comment>